<feature type="region of interest" description="Disordered" evidence="1">
    <location>
        <begin position="1"/>
        <end position="21"/>
    </location>
</feature>
<protein>
    <submittedName>
        <fullName evidence="3">Uncharacterized protein</fullName>
    </submittedName>
</protein>
<comment type="caution">
    <text evidence="3">The sequence shown here is derived from an EMBL/GenBank/DDBJ whole genome shotgun (WGS) entry which is preliminary data.</text>
</comment>
<feature type="compositionally biased region" description="Low complexity" evidence="1">
    <location>
        <begin position="274"/>
        <end position="290"/>
    </location>
</feature>
<dbReference type="EMBL" id="JAWZYT010002686">
    <property type="protein sequence ID" value="KAK4302711.1"/>
    <property type="molecule type" value="Genomic_DNA"/>
</dbReference>
<feature type="compositionally biased region" description="Polar residues" evidence="1">
    <location>
        <begin position="303"/>
        <end position="336"/>
    </location>
</feature>
<accession>A0AAE1P8J5</accession>
<keyword evidence="2" id="KW-0812">Transmembrane</keyword>
<feature type="region of interest" description="Disordered" evidence="1">
    <location>
        <begin position="254"/>
        <end position="336"/>
    </location>
</feature>
<dbReference type="AlphaFoldDB" id="A0AAE1P8J5"/>
<keyword evidence="2" id="KW-1133">Transmembrane helix</keyword>
<evidence type="ECO:0000256" key="1">
    <source>
        <dbReference type="SAM" id="MobiDB-lite"/>
    </source>
</evidence>
<proteinExistence type="predicted"/>
<evidence type="ECO:0000313" key="4">
    <source>
        <dbReference type="Proteomes" id="UP001292094"/>
    </source>
</evidence>
<evidence type="ECO:0000313" key="3">
    <source>
        <dbReference type="EMBL" id="KAK4302711.1"/>
    </source>
</evidence>
<keyword evidence="4" id="KW-1185">Reference proteome</keyword>
<evidence type="ECO:0000256" key="2">
    <source>
        <dbReference type="SAM" id="Phobius"/>
    </source>
</evidence>
<keyword evidence="2" id="KW-0472">Membrane</keyword>
<name>A0AAE1P8J5_9EUCA</name>
<feature type="transmembrane region" description="Helical" evidence="2">
    <location>
        <begin position="353"/>
        <end position="370"/>
    </location>
</feature>
<organism evidence="3 4">
    <name type="scientific">Petrolisthes manimaculis</name>
    <dbReference type="NCBI Taxonomy" id="1843537"/>
    <lineage>
        <taxon>Eukaryota</taxon>
        <taxon>Metazoa</taxon>
        <taxon>Ecdysozoa</taxon>
        <taxon>Arthropoda</taxon>
        <taxon>Crustacea</taxon>
        <taxon>Multicrustacea</taxon>
        <taxon>Malacostraca</taxon>
        <taxon>Eumalacostraca</taxon>
        <taxon>Eucarida</taxon>
        <taxon>Decapoda</taxon>
        <taxon>Pleocyemata</taxon>
        <taxon>Anomura</taxon>
        <taxon>Galatheoidea</taxon>
        <taxon>Porcellanidae</taxon>
        <taxon>Petrolisthes</taxon>
    </lineage>
</organism>
<gene>
    <name evidence="3" type="ORF">Pmani_025217</name>
</gene>
<reference evidence="3" key="1">
    <citation type="submission" date="2023-11" db="EMBL/GenBank/DDBJ databases">
        <title>Genome assemblies of two species of porcelain crab, Petrolisthes cinctipes and Petrolisthes manimaculis (Anomura: Porcellanidae).</title>
        <authorList>
            <person name="Angst P."/>
        </authorList>
    </citation>
    <scope>NUCLEOTIDE SEQUENCE</scope>
    <source>
        <strain evidence="3">PB745_02</strain>
        <tissue evidence="3">Gill</tissue>
    </source>
</reference>
<sequence>MTPQHGDQLAYRGSNPAGKMSSVSREYHRSNILASLACSRGAATRTGAWPPIRRSLGFFVGHRPLLVPPDSRRLKPPSCSRLCLKWYCCRSRKSYGRLCKPCCRVCKLYGRVCKPNSRLTVLHSRPVKSSSSTQSLKSFDRLLRNTYCHPSSVSNRPVTLDTRPLTSCSPGIPPSSRVINPHRQYFKSYSRSILPCGRNSKHCIRPSKPYCSLPSIQPLRPSTRTVEPFCPPVQSPLRIQHDCLPRTLVSSVHQASQSASPLRPTSVQDTTCQPRPSTSHPPHSATSRPSQSTYRPPLLKNEFMSSINRPQSTTHKPQSRTIRPHQSINRPPQSSSLIQTVSKYPFEATSSPLLLYLLVLMVVFALPGRVRGK</sequence>
<dbReference type="Proteomes" id="UP001292094">
    <property type="component" value="Unassembled WGS sequence"/>
</dbReference>
<feature type="compositionally biased region" description="Polar residues" evidence="1">
    <location>
        <begin position="263"/>
        <end position="273"/>
    </location>
</feature>